<dbReference type="OrthoDB" id="9775547at2"/>
<organism evidence="2 3">
    <name type="scientific">Falsiroseomonas bella</name>
    <dbReference type="NCBI Taxonomy" id="2184016"/>
    <lineage>
        <taxon>Bacteria</taxon>
        <taxon>Pseudomonadati</taxon>
        <taxon>Pseudomonadota</taxon>
        <taxon>Alphaproteobacteria</taxon>
        <taxon>Acetobacterales</taxon>
        <taxon>Roseomonadaceae</taxon>
        <taxon>Falsiroseomonas</taxon>
    </lineage>
</organism>
<dbReference type="SUPFAM" id="SSF52540">
    <property type="entry name" value="P-loop containing nucleoside triphosphate hydrolases"/>
    <property type="match status" value="1"/>
</dbReference>
<dbReference type="InterPro" id="IPR036390">
    <property type="entry name" value="WH_DNA-bd_sf"/>
</dbReference>
<dbReference type="InterPro" id="IPR027417">
    <property type="entry name" value="P-loop_NTPase"/>
</dbReference>
<comment type="caution">
    <text evidence="2">The sequence shown here is derived from an EMBL/GenBank/DDBJ whole genome shotgun (WGS) entry which is preliminary data.</text>
</comment>
<dbReference type="Gene3D" id="3.40.50.300">
    <property type="entry name" value="P-loop containing nucleotide triphosphate hydrolases"/>
    <property type="match status" value="1"/>
</dbReference>
<reference evidence="3" key="1">
    <citation type="submission" date="2018-05" db="EMBL/GenBank/DDBJ databases">
        <authorList>
            <person name="Du Z."/>
            <person name="Wang X."/>
        </authorList>
    </citation>
    <scope>NUCLEOTIDE SEQUENCE [LARGE SCALE GENOMIC DNA]</scope>
    <source>
        <strain evidence="3">CQN31</strain>
    </source>
</reference>
<evidence type="ECO:0000313" key="2">
    <source>
        <dbReference type="EMBL" id="PWS37782.1"/>
    </source>
</evidence>
<dbReference type="EMBL" id="QGNA01000001">
    <property type="protein sequence ID" value="PWS37782.1"/>
    <property type="molecule type" value="Genomic_DNA"/>
</dbReference>
<accession>A0A317FHD4</accession>
<keyword evidence="3" id="KW-1185">Reference proteome</keyword>
<evidence type="ECO:0000313" key="3">
    <source>
        <dbReference type="Proteomes" id="UP000245765"/>
    </source>
</evidence>
<protein>
    <submittedName>
        <fullName evidence="2">DNA repair protein RadA</fullName>
    </submittedName>
</protein>
<dbReference type="Proteomes" id="UP000245765">
    <property type="component" value="Unassembled WGS sequence"/>
</dbReference>
<dbReference type="RefSeq" id="WP_109868404.1">
    <property type="nucleotide sequence ID" value="NZ_QGNA01000001.1"/>
</dbReference>
<dbReference type="SUPFAM" id="SSF46785">
    <property type="entry name" value="Winged helix' DNA-binding domain"/>
    <property type="match status" value="1"/>
</dbReference>
<gene>
    <name evidence="2" type="ORF">DFH01_00220</name>
</gene>
<name>A0A317FHD4_9PROT</name>
<feature type="region of interest" description="Disordered" evidence="1">
    <location>
        <begin position="24"/>
        <end position="44"/>
    </location>
</feature>
<sequence length="347" mass="36787">MSPEALLAARGAVALPPVARVNGAHPPTRAAAAPKPTPPPAGAAPRIWTAGDLLAQSFPAIRYVVRELLPQGYAILAGAPKLGKSWLAYQIAAAVAEGRDLFAQATDRGEVLLLALEDGERRVQDRLLKVLDNRAAPAGLSIATAWPRIGDGGLEQMQAWASRTPSARLVIVDTFAKLKPPSSRNVNAYDADYALHGQLHAFATASKLAVLAITHYRKGAAGGDFVEAVTGSAGITGAADTILAMERARGSEDAVLHVTGRDIRESKLAIRLENGIWRCLGDAASVLEGETRQKLSRIVAEASEPLTAGEIAELAELKADTARRTLNRMVRDQRIVRSGNRYAARIG</sequence>
<evidence type="ECO:0000256" key="1">
    <source>
        <dbReference type="SAM" id="MobiDB-lite"/>
    </source>
</evidence>
<dbReference type="AlphaFoldDB" id="A0A317FHD4"/>
<dbReference type="Pfam" id="PF13481">
    <property type="entry name" value="AAA_25"/>
    <property type="match status" value="1"/>
</dbReference>
<proteinExistence type="predicted"/>
<feature type="compositionally biased region" description="Low complexity" evidence="1">
    <location>
        <begin position="24"/>
        <end position="34"/>
    </location>
</feature>